<keyword evidence="2" id="KW-1185">Reference proteome</keyword>
<dbReference type="EMBL" id="JASKHM010000005">
    <property type="protein sequence ID" value="MEQ4482737.1"/>
    <property type="molecule type" value="Genomic_DNA"/>
</dbReference>
<proteinExistence type="predicted"/>
<reference evidence="1 2" key="1">
    <citation type="journal article" date="2023" name="Genome Announc.">
        <title>Pan-Genome Analyses of the Genus Cohnella and Proposal of the Novel Species Cohnella silvisoli sp. nov., Isolated from Forest Soil.</title>
        <authorList>
            <person name="Wang C."/>
            <person name="Mao L."/>
            <person name="Bao G."/>
            <person name="Zhu H."/>
        </authorList>
    </citation>
    <scope>NUCLEOTIDE SEQUENCE [LARGE SCALE GENOMIC DNA]</scope>
    <source>
        <strain evidence="1 2">NL03-T5-1</strain>
    </source>
</reference>
<comment type="caution">
    <text evidence="1">The sequence shown here is derived from an EMBL/GenBank/DDBJ whole genome shotgun (WGS) entry which is preliminary data.</text>
</comment>
<evidence type="ECO:0000313" key="2">
    <source>
        <dbReference type="Proteomes" id="UP001493487"/>
    </source>
</evidence>
<accession>A0ABV1KTE8</accession>
<dbReference type="RefSeq" id="WP_232185452.1">
    <property type="nucleotide sequence ID" value="NZ_JAIOAP010000005.1"/>
</dbReference>
<protein>
    <submittedName>
        <fullName evidence="1">Uncharacterized protein</fullName>
    </submittedName>
</protein>
<dbReference type="Proteomes" id="UP001493487">
    <property type="component" value="Unassembled WGS sequence"/>
</dbReference>
<sequence length="237" mass="26812">MNFRFKIAGYMMLAAVFLMTIFVPTSKANVFDDPTLRLDSVTVNSTSGIPALYVNNVKTPAILFTQWKMAIPNTPITKYPNFEGDAKYAGIHIYQVRANVGSSVDKLQPLFDEVIANDPKARFLVTIWVASPYEMSMTANATNDANVDTTALDHVSFGSEKWRENGGLLVRQIVRDMNYSQYRDRVIGYMLTAGATGEWMDPNIFANTDFDRSLSNQIGFRNQRKIYDRREFKSGLE</sequence>
<organism evidence="1 2">
    <name type="scientific">Cohnella silvisoli</name>
    <dbReference type="NCBI Taxonomy" id="2873699"/>
    <lineage>
        <taxon>Bacteria</taxon>
        <taxon>Bacillati</taxon>
        <taxon>Bacillota</taxon>
        <taxon>Bacilli</taxon>
        <taxon>Bacillales</taxon>
        <taxon>Paenibacillaceae</taxon>
        <taxon>Cohnella</taxon>
    </lineage>
</organism>
<evidence type="ECO:0000313" key="1">
    <source>
        <dbReference type="EMBL" id="MEQ4482737.1"/>
    </source>
</evidence>
<name>A0ABV1KTE8_9BACL</name>
<gene>
    <name evidence="1" type="ORF">QJS35_10050</name>
</gene>